<comment type="similarity">
    <text evidence="2">Belongs to the MmpS family.</text>
</comment>
<sequence length="148" mass="15837">MRKFPLFRLAGKLWMPLVMVVVIGIGGFAVYKVRGIFGSHVYETYAGSMSDDSNSSNPKTVTYEVFGPPGAVADINYFDEEGQTNQVNGAALPWSHTIVTTAPAMVGNIVAQGDSNTIGCRITANGDVKDERSATAVNAYIYCFAKSA</sequence>
<name>A0ABY3U0A9_9MYCO</name>
<dbReference type="Gene3D" id="2.60.40.2880">
    <property type="entry name" value="MmpS1-5, C-terminal soluble domain"/>
    <property type="match status" value="1"/>
</dbReference>
<reference evidence="8" key="1">
    <citation type="submission" date="2022-08" db="EMBL/GenBank/DDBJ databases">
        <title>Complete genome sequence of 14 non-tuberculosis mycobacteria type-strains.</title>
        <authorList>
            <person name="Igarashi Y."/>
            <person name="Osugi A."/>
            <person name="Mitarai S."/>
        </authorList>
    </citation>
    <scope>NUCLEOTIDE SEQUENCE</scope>
    <source>
        <strain evidence="8">DSM 45575</strain>
    </source>
</reference>
<keyword evidence="4 7" id="KW-0812">Transmembrane</keyword>
<gene>
    <name evidence="8" type="ORF">MIU77_03355</name>
</gene>
<dbReference type="Pfam" id="PF05423">
    <property type="entry name" value="Mycobact_memb"/>
    <property type="match status" value="1"/>
</dbReference>
<dbReference type="RefSeq" id="WP_240171650.1">
    <property type="nucleotide sequence ID" value="NZ_CP092365.1"/>
</dbReference>
<proteinExistence type="inferred from homology"/>
<evidence type="ECO:0000256" key="4">
    <source>
        <dbReference type="ARBA" id="ARBA00022692"/>
    </source>
</evidence>
<keyword evidence="6 7" id="KW-0472">Membrane</keyword>
<evidence type="ECO:0000256" key="2">
    <source>
        <dbReference type="ARBA" id="ARBA00007531"/>
    </source>
</evidence>
<comment type="subcellular location">
    <subcellularLocation>
        <location evidence="1">Cell membrane</location>
    </subcellularLocation>
</comment>
<evidence type="ECO:0000313" key="8">
    <source>
        <dbReference type="EMBL" id="ULN53399.1"/>
    </source>
</evidence>
<evidence type="ECO:0000256" key="1">
    <source>
        <dbReference type="ARBA" id="ARBA00004236"/>
    </source>
</evidence>
<evidence type="ECO:0000256" key="3">
    <source>
        <dbReference type="ARBA" id="ARBA00022475"/>
    </source>
</evidence>
<organism evidence="8 9">
    <name type="scientific">Mycolicibacillus parakoreensis</name>
    <dbReference type="NCBI Taxonomy" id="1069221"/>
    <lineage>
        <taxon>Bacteria</taxon>
        <taxon>Bacillati</taxon>
        <taxon>Actinomycetota</taxon>
        <taxon>Actinomycetes</taxon>
        <taxon>Mycobacteriales</taxon>
        <taxon>Mycobacteriaceae</taxon>
        <taxon>Mycolicibacillus</taxon>
    </lineage>
</organism>
<dbReference type="Proteomes" id="UP001055200">
    <property type="component" value="Chromosome"/>
</dbReference>
<accession>A0ABY3U0A9</accession>
<protein>
    <submittedName>
        <fullName evidence="8">MmpS family protein</fullName>
    </submittedName>
</protein>
<feature type="transmembrane region" description="Helical" evidence="7">
    <location>
        <begin position="13"/>
        <end position="31"/>
    </location>
</feature>
<evidence type="ECO:0000256" key="5">
    <source>
        <dbReference type="ARBA" id="ARBA00022989"/>
    </source>
</evidence>
<keyword evidence="3" id="KW-1003">Cell membrane</keyword>
<keyword evidence="5 7" id="KW-1133">Transmembrane helix</keyword>
<evidence type="ECO:0000313" key="9">
    <source>
        <dbReference type="Proteomes" id="UP001055200"/>
    </source>
</evidence>
<evidence type="ECO:0000256" key="6">
    <source>
        <dbReference type="ARBA" id="ARBA00023136"/>
    </source>
</evidence>
<dbReference type="EMBL" id="CP092365">
    <property type="protein sequence ID" value="ULN53399.1"/>
    <property type="molecule type" value="Genomic_DNA"/>
</dbReference>
<dbReference type="InterPro" id="IPR008693">
    <property type="entry name" value="MmpS"/>
</dbReference>
<evidence type="ECO:0000256" key="7">
    <source>
        <dbReference type="SAM" id="Phobius"/>
    </source>
</evidence>
<keyword evidence="9" id="KW-1185">Reference proteome</keyword>
<dbReference type="InterPro" id="IPR038468">
    <property type="entry name" value="MmpS_C"/>
</dbReference>